<evidence type="ECO:0000259" key="7">
    <source>
        <dbReference type="Pfam" id="PF02525"/>
    </source>
</evidence>
<dbReference type="InterPro" id="IPR003680">
    <property type="entry name" value="Flavodoxin_fold"/>
</dbReference>
<evidence type="ECO:0000313" key="8">
    <source>
        <dbReference type="EMBL" id="CAB4790653.1"/>
    </source>
</evidence>
<dbReference type="PANTHER" id="PTHR43741:SF4">
    <property type="entry name" value="FMN-DEPENDENT NADH:QUINONE OXIDOREDUCTASE"/>
    <property type="match status" value="1"/>
</dbReference>
<dbReference type="PANTHER" id="PTHR43741">
    <property type="entry name" value="FMN-DEPENDENT NADH-AZOREDUCTASE 1"/>
    <property type="match status" value="1"/>
</dbReference>
<organism evidence="8">
    <name type="scientific">freshwater metagenome</name>
    <dbReference type="NCBI Taxonomy" id="449393"/>
    <lineage>
        <taxon>unclassified sequences</taxon>
        <taxon>metagenomes</taxon>
        <taxon>ecological metagenomes</taxon>
    </lineage>
</organism>
<sequence length="206" mass="23107">MQTLLAVTVSPRGSKSWSRRALDLFIEQYRAKFPEACILYRDTYEIPHLSFEGVRAGRKAPDVHSSEEQEAMKLQDELVDELVHATHVVIASPMYNWSAPSALKAWVDQIVNLRTNFTTPSVLEATDVSIIISSGGMYAEGDNAHLDSFRPWIKNLFMRFGHTDVHFINVEPTGPMDQGGLDENDPASAWTKAQAQIAERIAILHQ</sequence>
<dbReference type="GO" id="GO:0016655">
    <property type="term" value="F:oxidoreductase activity, acting on NAD(P)H, quinone or similar compound as acceptor"/>
    <property type="evidence" value="ECO:0007669"/>
    <property type="project" value="InterPro"/>
</dbReference>
<dbReference type="EC" id="1.7.1.17" evidence="5"/>
<dbReference type="Pfam" id="PF02525">
    <property type="entry name" value="Flavodoxin_2"/>
    <property type="match status" value="1"/>
</dbReference>
<dbReference type="InterPro" id="IPR023048">
    <property type="entry name" value="NADH:quinone_OxRdtase_FMN_depd"/>
</dbReference>
<keyword evidence="4" id="KW-0520">NAD</keyword>
<dbReference type="AlphaFoldDB" id="A0A6J6X4M9"/>
<dbReference type="HAMAP" id="MF_01216">
    <property type="entry name" value="Azoreductase_type1"/>
    <property type="match status" value="1"/>
</dbReference>
<gene>
    <name evidence="8" type="ORF">UFOPK2958_01158</name>
</gene>
<accession>A0A6J6X4M9</accession>
<dbReference type="InterPro" id="IPR050104">
    <property type="entry name" value="FMN-dep_NADH:Q_OxRdtase_AzoR1"/>
</dbReference>
<dbReference type="GO" id="GO:0010181">
    <property type="term" value="F:FMN binding"/>
    <property type="evidence" value="ECO:0007669"/>
    <property type="project" value="InterPro"/>
</dbReference>
<protein>
    <recommendedName>
        <fullName evidence="5">FMN-dependent NADH-azoreductase</fullName>
        <ecNumber evidence="5">1.7.1.17</ecNumber>
    </recommendedName>
</protein>
<evidence type="ECO:0000256" key="3">
    <source>
        <dbReference type="ARBA" id="ARBA00023002"/>
    </source>
</evidence>
<keyword evidence="1" id="KW-0285">Flavoprotein</keyword>
<evidence type="ECO:0000256" key="1">
    <source>
        <dbReference type="ARBA" id="ARBA00022630"/>
    </source>
</evidence>
<keyword evidence="2" id="KW-0288">FMN</keyword>
<dbReference type="EMBL" id="CAFAAB010000147">
    <property type="protein sequence ID" value="CAB4790653.1"/>
    <property type="molecule type" value="Genomic_DNA"/>
</dbReference>
<keyword evidence="3" id="KW-0560">Oxidoreductase</keyword>
<name>A0A6J6X4M9_9ZZZZ</name>
<evidence type="ECO:0000256" key="6">
    <source>
        <dbReference type="ARBA" id="ARBA00048542"/>
    </source>
</evidence>
<evidence type="ECO:0000256" key="4">
    <source>
        <dbReference type="ARBA" id="ARBA00023027"/>
    </source>
</evidence>
<dbReference type="InterPro" id="IPR029039">
    <property type="entry name" value="Flavoprotein-like_sf"/>
</dbReference>
<dbReference type="SUPFAM" id="SSF52218">
    <property type="entry name" value="Flavoproteins"/>
    <property type="match status" value="1"/>
</dbReference>
<evidence type="ECO:0000256" key="2">
    <source>
        <dbReference type="ARBA" id="ARBA00022643"/>
    </source>
</evidence>
<proteinExistence type="inferred from homology"/>
<dbReference type="Gene3D" id="3.40.50.360">
    <property type="match status" value="1"/>
</dbReference>
<feature type="domain" description="Flavodoxin-like fold" evidence="7">
    <location>
        <begin position="3"/>
        <end position="177"/>
    </location>
</feature>
<evidence type="ECO:0000256" key="5">
    <source>
        <dbReference type="ARBA" id="ARBA00024061"/>
    </source>
</evidence>
<comment type="catalytic activity">
    <reaction evidence="6">
        <text>N,N-dimethyl-1,4-phenylenediamine + anthranilate + 2 NAD(+) = 2-(4-dimethylaminophenyl)diazenylbenzoate + 2 NADH + 2 H(+)</text>
        <dbReference type="Rhea" id="RHEA:55872"/>
        <dbReference type="ChEBI" id="CHEBI:15378"/>
        <dbReference type="ChEBI" id="CHEBI:15783"/>
        <dbReference type="ChEBI" id="CHEBI:16567"/>
        <dbReference type="ChEBI" id="CHEBI:57540"/>
        <dbReference type="ChEBI" id="CHEBI:57945"/>
        <dbReference type="ChEBI" id="CHEBI:71579"/>
        <dbReference type="EC" id="1.7.1.17"/>
    </reaction>
    <physiologicalReaction direction="right-to-left" evidence="6">
        <dbReference type="Rhea" id="RHEA:55874"/>
    </physiologicalReaction>
</comment>
<reference evidence="8" key="1">
    <citation type="submission" date="2020-05" db="EMBL/GenBank/DDBJ databases">
        <authorList>
            <person name="Chiriac C."/>
            <person name="Salcher M."/>
            <person name="Ghai R."/>
            <person name="Kavagutti S V."/>
        </authorList>
    </citation>
    <scope>NUCLEOTIDE SEQUENCE</scope>
</reference>